<sequence length="392" mass="44413">MSTLLAVRGHYTAHRLDHDELGYTSLSDDVDAVLRSEAPVTHLPIDELAKQARARHADLVVIVVGRQGEESFTRPLGFALLERRPASPWRPVDIRLAGEGKLDRQSFHLVEPEVAATLALGVATFVRRHRVWRLHLDQVSSNDPTLAYLVRCLPRLRAQAGDPIPLLRWPDERRPGRWASKKTRAKHRTACRRLDESGSAWRVHRLRNAGEIRAALPRTLEVRAARERQLARRDAFADAAGQRHVQRVLDLAAEGNAEVWLLTLDGTLVTYVVVGCDDGKRVLVDSRMRPGYERRSPGLVLFGHMLATWYVDDAVRVVDFGRGINDFKRGLRNEVEERLCVRAWSNPALEYADRGRHVADARLRACARSVRDRSPLVAGVVRRWRAHPFTHP</sequence>
<gene>
    <name evidence="2" type="ORF">D1832_08730</name>
</gene>
<reference evidence="2 3" key="1">
    <citation type="submission" date="2018-08" db="EMBL/GenBank/DDBJ databases">
        <title>Whole genome sequence analysis of Dermacoccus abyssi bacteria isolated from Deep Mariana trench Micromonospora spp reveals genes involved in the environmental adaptation and production of secondary metabolites.</title>
        <authorList>
            <person name="Abdel-Mageed W.M."/>
            <person name="Lehri B."/>
            <person name="Nouioui I."/>
            <person name="Goodfellow I."/>
            <person name="Jaspars M."/>
            <person name="Karlyshev A."/>
        </authorList>
    </citation>
    <scope>NUCLEOTIDE SEQUENCE [LARGE SCALE GENOMIC DNA]</scope>
    <source>
        <strain evidence="2 3">MT1.1</strain>
    </source>
</reference>
<dbReference type="EMBL" id="QWLM01000008">
    <property type="protein sequence ID" value="RHW45770.1"/>
    <property type="molecule type" value="Genomic_DNA"/>
</dbReference>
<dbReference type="RefSeq" id="WP_118913513.1">
    <property type="nucleotide sequence ID" value="NZ_CBCRVH010000009.1"/>
</dbReference>
<evidence type="ECO:0000259" key="1">
    <source>
        <dbReference type="Pfam" id="PF13480"/>
    </source>
</evidence>
<dbReference type="SUPFAM" id="SSF55729">
    <property type="entry name" value="Acyl-CoA N-acyltransferases (Nat)"/>
    <property type="match status" value="1"/>
</dbReference>
<dbReference type="InterPro" id="IPR016181">
    <property type="entry name" value="Acyl_CoA_acyltransferase"/>
</dbReference>
<evidence type="ECO:0000313" key="2">
    <source>
        <dbReference type="EMBL" id="RHW45770.1"/>
    </source>
</evidence>
<feature type="domain" description="BioF2-like acetyltransferase" evidence="1">
    <location>
        <begin position="181"/>
        <end position="329"/>
    </location>
</feature>
<accession>A0A417Z4V2</accession>
<proteinExistence type="predicted"/>
<organism evidence="2 3">
    <name type="scientific">Dermacoccus abyssi</name>
    <dbReference type="NCBI Taxonomy" id="322596"/>
    <lineage>
        <taxon>Bacteria</taxon>
        <taxon>Bacillati</taxon>
        <taxon>Actinomycetota</taxon>
        <taxon>Actinomycetes</taxon>
        <taxon>Micrococcales</taxon>
        <taxon>Dermacoccaceae</taxon>
        <taxon>Dermacoccus</taxon>
    </lineage>
</organism>
<comment type="caution">
    <text evidence="2">The sequence shown here is derived from an EMBL/GenBank/DDBJ whole genome shotgun (WGS) entry which is preliminary data.</text>
</comment>
<dbReference type="AlphaFoldDB" id="A0A417Z4V2"/>
<name>A0A417Z4V2_9MICO</name>
<dbReference type="GO" id="GO:0016740">
    <property type="term" value="F:transferase activity"/>
    <property type="evidence" value="ECO:0007669"/>
    <property type="project" value="UniProtKB-KW"/>
</dbReference>
<keyword evidence="2" id="KW-0808">Transferase</keyword>
<dbReference type="InterPro" id="IPR038740">
    <property type="entry name" value="BioF2-like_GNAT_dom"/>
</dbReference>
<evidence type="ECO:0000313" key="3">
    <source>
        <dbReference type="Proteomes" id="UP000285376"/>
    </source>
</evidence>
<dbReference type="Pfam" id="PF13480">
    <property type="entry name" value="Acetyltransf_6"/>
    <property type="match status" value="1"/>
</dbReference>
<dbReference type="Proteomes" id="UP000285376">
    <property type="component" value="Unassembled WGS sequence"/>
</dbReference>
<protein>
    <submittedName>
        <fullName evidence="2">GNAT family N-acetyltransferase</fullName>
    </submittedName>
</protein>